<evidence type="ECO:0000313" key="1">
    <source>
        <dbReference type="EMBL" id="BAU86045.1"/>
    </source>
</evidence>
<accession>A0A160P536</accession>
<sequence length="141" mass="15077">MPTCRLLRLEVSDAGDGCPEIQRPAAEDTHGRGLQIVDALTHNWGVSPRPGGIGKTVWADLKAPELVPVPRTREAAAVTVTKGQSVRVGEQWRAVRSVATERYATGGLAVVLGLDEGPPLRLPAATALAVRGWDEVREAER</sequence>
<gene>
    <name evidence="1" type="ORF">SLA_5163</name>
</gene>
<dbReference type="CDD" id="cd16936">
    <property type="entry name" value="HATPase_RsbW-like"/>
    <property type="match status" value="1"/>
</dbReference>
<dbReference type="PANTHER" id="PTHR35526:SF3">
    <property type="entry name" value="ANTI-SIGMA-F FACTOR RSBW"/>
    <property type="match status" value="1"/>
</dbReference>
<organism evidence="1 2">
    <name type="scientific">Streptomyces laurentii</name>
    <dbReference type="NCBI Taxonomy" id="39478"/>
    <lineage>
        <taxon>Bacteria</taxon>
        <taxon>Bacillati</taxon>
        <taxon>Actinomycetota</taxon>
        <taxon>Actinomycetes</taxon>
        <taxon>Kitasatosporales</taxon>
        <taxon>Streptomycetaceae</taxon>
        <taxon>Streptomyces</taxon>
    </lineage>
</organism>
<dbReference type="InterPro" id="IPR050267">
    <property type="entry name" value="Anti-sigma-factor_SerPK"/>
</dbReference>
<proteinExistence type="predicted"/>
<keyword evidence="2" id="KW-1185">Reference proteome</keyword>
<dbReference type="AlphaFoldDB" id="A0A160P536"/>
<reference evidence="1 2" key="1">
    <citation type="journal article" date="2016" name="Genome Announc.">
        <title>Complete Genome Sequence of Thiostrepton-Producing Streptomyces laurentii ATCC 31255.</title>
        <authorList>
            <person name="Doi K."/>
            <person name="Fujino Y."/>
            <person name="Nagayoshi Y."/>
            <person name="Ohshima T."/>
            <person name="Ogata S."/>
        </authorList>
    </citation>
    <scope>NUCLEOTIDE SEQUENCE [LARGE SCALE GENOMIC DNA]</scope>
    <source>
        <strain evidence="1 2">ATCC 31255</strain>
    </source>
</reference>
<dbReference type="Gene3D" id="3.30.565.10">
    <property type="entry name" value="Histidine kinase-like ATPase, C-terminal domain"/>
    <property type="match status" value="1"/>
</dbReference>
<dbReference type="KEGG" id="slau:SLA_5163"/>
<name>A0A160P536_STRLU</name>
<protein>
    <recommendedName>
        <fullName evidence="3">Regulatory protein</fullName>
    </recommendedName>
</protein>
<dbReference type="InterPro" id="IPR036890">
    <property type="entry name" value="HATPase_C_sf"/>
</dbReference>
<dbReference type="Proteomes" id="UP000217676">
    <property type="component" value="Chromosome"/>
</dbReference>
<dbReference type="PANTHER" id="PTHR35526">
    <property type="entry name" value="ANTI-SIGMA-F FACTOR RSBW-RELATED"/>
    <property type="match status" value="1"/>
</dbReference>
<evidence type="ECO:0000313" key="2">
    <source>
        <dbReference type="Proteomes" id="UP000217676"/>
    </source>
</evidence>
<evidence type="ECO:0008006" key="3">
    <source>
        <dbReference type="Google" id="ProtNLM"/>
    </source>
</evidence>
<dbReference type="EMBL" id="AP017424">
    <property type="protein sequence ID" value="BAU86045.1"/>
    <property type="molecule type" value="Genomic_DNA"/>
</dbReference>